<evidence type="ECO:0000256" key="8">
    <source>
        <dbReference type="SAM" id="MobiDB-lite"/>
    </source>
</evidence>
<evidence type="ECO:0000256" key="3">
    <source>
        <dbReference type="ARBA" id="ARBA00012780"/>
    </source>
</evidence>
<dbReference type="Pfam" id="PF10290">
    <property type="entry name" value="YJL171C_Tos1_N"/>
    <property type="match status" value="1"/>
</dbReference>
<dbReference type="OrthoDB" id="118256at2759"/>
<dbReference type="PANTHER" id="PTHR31737">
    <property type="entry name" value="PROTEIN TOS1"/>
    <property type="match status" value="1"/>
</dbReference>
<sequence length="594" mass="60351">MVRVFLAIGGSMAVAAHVAVTMATSVSFVNDCAYNINLYDNSASEAIAMGGSTSRDLTDGFSGMFRNGTSDEATLAEFAVSGGKVWYALSTVPPGAGNCTSYAECAATSGKTGYNIAMSITPNIGNAVVNSECAAVICESADCEGAYLYPTDTTKLRDCPDTVAIEVAFCPNGSSNATTSTTTTKLNTEAPVGTETPAAAATEAPIATTEVPVASTAAPASTTVSNTETPASTEDSAGGVTTSASSTGTSTSTTSTSSASTSTTTTQSGSTGDFSSATISSSFEYSGTNAGSATGTYGKVTDMTSCSTEDVTVTDPVGPMSEEVSMVFRGPMNIDNIAVFSGSSGSAWTKVSSYVASAGTQDNMVFMNNMNIDYTGANSSPQGYSTADGTGTATASTIFGGSLADASDTSVTGGGPCVSTGCEVNIMTSTNCADEDGCAGYYDDMGFHGWDGGMKMFVTKVQMPTGSTANLPAIWMLNAQVVRASQYGCNCRGSGAVGGCGELDVAEVIETNTDQDKVSTHYYFYDGSVSPGGDNYATRPTDSTVTYVVIYDNSGEGVVKIIEIGGDDFDFSVDSVSTTTVSTWLSASVENLLS</sequence>
<feature type="compositionally biased region" description="Polar residues" evidence="8">
    <location>
        <begin position="226"/>
        <end position="235"/>
    </location>
</feature>
<dbReference type="InterPro" id="IPR018805">
    <property type="entry name" value="YJL171C/Tos1_C"/>
</dbReference>
<evidence type="ECO:0000256" key="1">
    <source>
        <dbReference type="ARBA" id="ARBA00000382"/>
    </source>
</evidence>
<keyword evidence="7" id="KW-0961">Cell wall biogenesis/degradation</keyword>
<dbReference type="GO" id="GO:0042973">
    <property type="term" value="F:glucan endo-1,3-beta-D-glucosidase activity"/>
    <property type="evidence" value="ECO:0007669"/>
    <property type="project" value="UniProtKB-EC"/>
</dbReference>
<evidence type="ECO:0000256" key="9">
    <source>
        <dbReference type="SAM" id="SignalP"/>
    </source>
</evidence>
<dbReference type="EMBL" id="NBNE01000910">
    <property type="protein sequence ID" value="OWZ16560.1"/>
    <property type="molecule type" value="Genomic_DNA"/>
</dbReference>
<feature type="compositionally biased region" description="Low complexity" evidence="8">
    <location>
        <begin position="177"/>
        <end position="225"/>
    </location>
</feature>
<evidence type="ECO:0000313" key="12">
    <source>
        <dbReference type="EMBL" id="OWZ16560.1"/>
    </source>
</evidence>
<feature type="compositionally biased region" description="Low complexity" evidence="8">
    <location>
        <begin position="236"/>
        <end position="272"/>
    </location>
</feature>
<proteinExistence type="inferred from homology"/>
<dbReference type="SUPFAM" id="SSF49870">
    <property type="entry name" value="Osmotin, thaumatin-like protein"/>
    <property type="match status" value="1"/>
</dbReference>
<keyword evidence="6" id="KW-0326">Glycosidase</keyword>
<name>A0A225WI70_9STRA</name>
<comment type="similarity">
    <text evidence="2">Belongs to the PGA52 family.</text>
</comment>
<comment type="catalytic activity">
    <reaction evidence="1">
        <text>Hydrolysis of (1-&gt;3)-beta-D-glucosidic linkages in (1-&gt;3)-beta-D-glucans.</text>
        <dbReference type="EC" id="3.2.1.39"/>
    </reaction>
</comment>
<evidence type="ECO:0000259" key="10">
    <source>
        <dbReference type="Pfam" id="PF10287"/>
    </source>
</evidence>
<evidence type="ECO:0000256" key="7">
    <source>
        <dbReference type="ARBA" id="ARBA00023316"/>
    </source>
</evidence>
<feature type="chain" id="PRO_5012827361" description="glucan endo-1,3-beta-D-glucosidase" evidence="9">
    <location>
        <begin position="24"/>
        <end position="594"/>
    </location>
</feature>
<feature type="domain" description="Cell wall protein YJL171C/Tos1 C-terminal" evidence="10">
    <location>
        <begin position="347"/>
        <end position="584"/>
    </location>
</feature>
<dbReference type="PANTHER" id="PTHR31737:SF2">
    <property type="entry name" value="PROTEIN TOS1"/>
    <property type="match status" value="1"/>
</dbReference>
<reference evidence="13" key="1">
    <citation type="submission" date="2017-03" db="EMBL/GenBank/DDBJ databases">
        <title>Phytopthora megakarya and P. palmivora, two closely related causual agents of cacao black pod achieved similar genome size and gene model numbers by different mechanisms.</title>
        <authorList>
            <person name="Ali S."/>
            <person name="Shao J."/>
            <person name="Larry D.J."/>
            <person name="Kronmiller B."/>
            <person name="Shen D."/>
            <person name="Strem M.D."/>
            <person name="Melnick R.L."/>
            <person name="Guiltinan M.J."/>
            <person name="Tyler B.M."/>
            <person name="Meinhardt L.W."/>
            <person name="Bailey B.A."/>
        </authorList>
    </citation>
    <scope>NUCLEOTIDE SEQUENCE [LARGE SCALE GENOMIC DNA]</scope>
    <source>
        <strain evidence="13">zdho120</strain>
    </source>
</reference>
<accession>A0A225WI70</accession>
<comment type="caution">
    <text evidence="12">The sequence shown here is derived from an EMBL/GenBank/DDBJ whole genome shotgun (WGS) entry which is preliminary data.</text>
</comment>
<evidence type="ECO:0000259" key="11">
    <source>
        <dbReference type="Pfam" id="PF10290"/>
    </source>
</evidence>
<dbReference type="STRING" id="4795.A0A225WI70"/>
<dbReference type="Proteomes" id="UP000198211">
    <property type="component" value="Unassembled WGS sequence"/>
</dbReference>
<dbReference type="InterPro" id="IPR018807">
    <property type="entry name" value="YJL171C/Tos1_N"/>
</dbReference>
<keyword evidence="13" id="KW-1185">Reference proteome</keyword>
<dbReference type="GO" id="GO:0071555">
    <property type="term" value="P:cell wall organization"/>
    <property type="evidence" value="ECO:0007669"/>
    <property type="project" value="UniProtKB-KW"/>
</dbReference>
<dbReference type="Gene3D" id="2.60.120.200">
    <property type="match status" value="1"/>
</dbReference>
<evidence type="ECO:0000256" key="6">
    <source>
        <dbReference type="ARBA" id="ARBA00023295"/>
    </source>
</evidence>
<dbReference type="Pfam" id="PF10287">
    <property type="entry name" value="YJL171C_Tos1_C"/>
    <property type="match status" value="1"/>
</dbReference>
<feature type="domain" description="Cell wall protein YJL171C/Tos1 N-terminal" evidence="11">
    <location>
        <begin position="293"/>
        <end position="340"/>
    </location>
</feature>
<keyword evidence="5" id="KW-0378">Hydrolase</keyword>
<evidence type="ECO:0000256" key="4">
    <source>
        <dbReference type="ARBA" id="ARBA00022729"/>
    </source>
</evidence>
<keyword evidence="4 9" id="KW-0732">Signal</keyword>
<feature type="signal peptide" evidence="9">
    <location>
        <begin position="1"/>
        <end position="23"/>
    </location>
</feature>
<evidence type="ECO:0000313" key="13">
    <source>
        <dbReference type="Proteomes" id="UP000198211"/>
    </source>
</evidence>
<organism evidence="12 13">
    <name type="scientific">Phytophthora megakarya</name>
    <dbReference type="NCBI Taxonomy" id="4795"/>
    <lineage>
        <taxon>Eukaryota</taxon>
        <taxon>Sar</taxon>
        <taxon>Stramenopiles</taxon>
        <taxon>Oomycota</taxon>
        <taxon>Peronosporomycetes</taxon>
        <taxon>Peronosporales</taxon>
        <taxon>Peronosporaceae</taxon>
        <taxon>Phytophthora</taxon>
    </lineage>
</organism>
<gene>
    <name evidence="12" type="ORF">PHMEG_0009632</name>
</gene>
<dbReference type="AlphaFoldDB" id="A0A225WI70"/>
<evidence type="ECO:0000256" key="5">
    <source>
        <dbReference type="ARBA" id="ARBA00022801"/>
    </source>
</evidence>
<dbReference type="InterPro" id="IPR037176">
    <property type="entry name" value="Osmotin/thaumatin-like_sf"/>
</dbReference>
<protein>
    <recommendedName>
        <fullName evidence="3">glucan endo-1,3-beta-D-glucosidase</fullName>
        <ecNumber evidence="3">3.2.1.39</ecNumber>
    </recommendedName>
</protein>
<dbReference type="EC" id="3.2.1.39" evidence="3"/>
<feature type="region of interest" description="Disordered" evidence="8">
    <location>
        <begin position="177"/>
        <end position="274"/>
    </location>
</feature>
<evidence type="ECO:0000256" key="2">
    <source>
        <dbReference type="ARBA" id="ARBA00006055"/>
    </source>
</evidence>